<evidence type="ECO:0000313" key="2">
    <source>
        <dbReference type="Proteomes" id="UP000541535"/>
    </source>
</evidence>
<sequence length="170" mass="19656">MKPNNNKSHTEEIWFKPDEWDTLTQNMPIYRGTKHVEAGETIHICSPENRTPVSMPLDVQREMDDCFERAFGVRFRQRSLFASASLDVAKSYAGGSGEVRILRPTAPFCFCWGLHSKDLYFAYEDMPDKESITGLIERLSFKNTRLLDAITSRNEIMLVGEEFRATRIRE</sequence>
<organism evidence="1 2">
    <name type="scientific">Pseudoduganella violacea</name>
    <dbReference type="NCBI Taxonomy" id="1715466"/>
    <lineage>
        <taxon>Bacteria</taxon>
        <taxon>Pseudomonadati</taxon>
        <taxon>Pseudomonadota</taxon>
        <taxon>Betaproteobacteria</taxon>
        <taxon>Burkholderiales</taxon>
        <taxon>Oxalobacteraceae</taxon>
        <taxon>Telluria group</taxon>
        <taxon>Pseudoduganella</taxon>
    </lineage>
</organism>
<dbReference type="AlphaFoldDB" id="A0A7W5FUH8"/>
<dbReference type="RefSeq" id="WP_183441617.1">
    <property type="nucleotide sequence ID" value="NZ_JACHXD010000007.1"/>
</dbReference>
<proteinExistence type="predicted"/>
<protein>
    <submittedName>
        <fullName evidence="1">Uncharacterized protein</fullName>
    </submittedName>
</protein>
<accession>A0A7W5FUH8</accession>
<comment type="caution">
    <text evidence="1">The sequence shown here is derived from an EMBL/GenBank/DDBJ whole genome shotgun (WGS) entry which is preliminary data.</text>
</comment>
<keyword evidence="2" id="KW-1185">Reference proteome</keyword>
<dbReference type="EMBL" id="JACHXD010000007">
    <property type="protein sequence ID" value="MBB3119809.1"/>
    <property type="molecule type" value="Genomic_DNA"/>
</dbReference>
<evidence type="ECO:0000313" key="1">
    <source>
        <dbReference type="EMBL" id="MBB3119809.1"/>
    </source>
</evidence>
<reference evidence="1 2" key="1">
    <citation type="submission" date="2020-08" db="EMBL/GenBank/DDBJ databases">
        <title>Genomic Encyclopedia of Type Strains, Phase III (KMG-III): the genomes of soil and plant-associated and newly described type strains.</title>
        <authorList>
            <person name="Whitman W."/>
        </authorList>
    </citation>
    <scope>NUCLEOTIDE SEQUENCE [LARGE SCALE GENOMIC DNA]</scope>
    <source>
        <strain evidence="1 2">CECT 8897</strain>
    </source>
</reference>
<gene>
    <name evidence="1" type="ORF">FHS03_002864</name>
</gene>
<dbReference type="Proteomes" id="UP000541535">
    <property type="component" value="Unassembled WGS sequence"/>
</dbReference>
<name>A0A7W5FUH8_9BURK</name>